<dbReference type="RefSeq" id="WP_272089482.1">
    <property type="nucleotide sequence ID" value="NZ_JAQNDL010000003.1"/>
</dbReference>
<evidence type="ECO:0008006" key="3">
    <source>
        <dbReference type="Google" id="ProtNLM"/>
    </source>
</evidence>
<comment type="caution">
    <text evidence="1">The sequence shown here is derived from an EMBL/GenBank/DDBJ whole genome shotgun (WGS) entry which is preliminary data.</text>
</comment>
<dbReference type="InterPro" id="IPR011990">
    <property type="entry name" value="TPR-like_helical_dom_sf"/>
</dbReference>
<dbReference type="EMBL" id="JAQNDL010000003">
    <property type="protein sequence ID" value="MDC0720977.1"/>
    <property type="molecule type" value="Genomic_DNA"/>
</dbReference>
<name>A0ABT5E818_9BACT</name>
<dbReference type="SUPFAM" id="SSF48452">
    <property type="entry name" value="TPR-like"/>
    <property type="match status" value="1"/>
</dbReference>
<reference evidence="1 2" key="1">
    <citation type="submission" date="2022-11" db="EMBL/GenBank/DDBJ databases">
        <title>Minimal conservation of predation-associated metabolite biosynthetic gene clusters underscores biosynthetic potential of Myxococcota including descriptions for ten novel species: Archangium lansinium sp. nov., Myxococcus landrumus sp. nov., Nannocystis bai.</title>
        <authorList>
            <person name="Ahearne A."/>
            <person name="Stevens C."/>
            <person name="Dowd S."/>
        </authorList>
    </citation>
    <scope>NUCLEOTIDE SEQUENCE [LARGE SCALE GENOMIC DNA]</scope>
    <source>
        <strain evidence="1 2">BB15-2</strain>
    </source>
</reference>
<proteinExistence type="predicted"/>
<dbReference type="Gene3D" id="1.25.40.10">
    <property type="entry name" value="Tetratricopeptide repeat domain"/>
    <property type="match status" value="2"/>
</dbReference>
<accession>A0ABT5E818</accession>
<evidence type="ECO:0000313" key="2">
    <source>
        <dbReference type="Proteomes" id="UP001221686"/>
    </source>
</evidence>
<sequence length="454" mass="49053">MTSSGELYLFKALAPTVMDRKTTLVAAVVAFGLSAFVSQVVFRGQPTPPPVVAAKPVAPAAAGADYASLLAELDQTIQGLRARADKRPGDWLTRMHLGSALLERAGLTNQLDDFARVQAVLDEAFAIAPPGSGPVLVAARFNFAIHRLGEAEKYLDIVDRRAVPRRDDQTLARVLRAEIAAQRGQYETAMAELTAIAAAEPMVATAELALLHAKTGKPGEAEILLEQALQATGPKDARRRAWIELQHGIVAMERGELQSALKHLHAADAELAGWWLVREHIAEIHHRRDQHAEAIAIFEDLVRTADLPQHMDALAGLYRHTGAAERADEWIARSAARWEQQLARFPEAAMGHALQHYQQFGPQERALELAIANHAVRPGGDAKVALAQAYLGAGQAAEALALVEQALGSPYRTARLHDVAAKAHTALGQAAAAEQQTELMLAINPRYSSTDHAH</sequence>
<protein>
    <recommendedName>
        <fullName evidence="3">Tetratricopeptide repeat protein</fullName>
    </recommendedName>
</protein>
<evidence type="ECO:0000313" key="1">
    <source>
        <dbReference type="EMBL" id="MDC0720977.1"/>
    </source>
</evidence>
<gene>
    <name evidence="1" type="ORF">POL25_28990</name>
</gene>
<keyword evidence="2" id="KW-1185">Reference proteome</keyword>
<organism evidence="1 2">
    <name type="scientific">Nannocystis bainbridge</name>
    <dbReference type="NCBI Taxonomy" id="2995303"/>
    <lineage>
        <taxon>Bacteria</taxon>
        <taxon>Pseudomonadati</taxon>
        <taxon>Myxococcota</taxon>
        <taxon>Polyangia</taxon>
        <taxon>Nannocystales</taxon>
        <taxon>Nannocystaceae</taxon>
        <taxon>Nannocystis</taxon>
    </lineage>
</organism>
<dbReference type="Proteomes" id="UP001221686">
    <property type="component" value="Unassembled WGS sequence"/>
</dbReference>